<reference evidence="1" key="2">
    <citation type="journal article" date="2015" name="Fish Shellfish Immunol.">
        <title>Early steps in the European eel (Anguilla anguilla)-Vibrio vulnificus interaction in the gills: Role of the RtxA13 toxin.</title>
        <authorList>
            <person name="Callol A."/>
            <person name="Pajuelo D."/>
            <person name="Ebbesson L."/>
            <person name="Teles M."/>
            <person name="MacKenzie S."/>
            <person name="Amaro C."/>
        </authorList>
    </citation>
    <scope>NUCLEOTIDE SEQUENCE</scope>
</reference>
<proteinExistence type="predicted"/>
<organism evidence="1">
    <name type="scientific">Anguilla anguilla</name>
    <name type="common">European freshwater eel</name>
    <name type="synonym">Muraena anguilla</name>
    <dbReference type="NCBI Taxonomy" id="7936"/>
    <lineage>
        <taxon>Eukaryota</taxon>
        <taxon>Metazoa</taxon>
        <taxon>Chordata</taxon>
        <taxon>Craniata</taxon>
        <taxon>Vertebrata</taxon>
        <taxon>Euteleostomi</taxon>
        <taxon>Actinopterygii</taxon>
        <taxon>Neopterygii</taxon>
        <taxon>Teleostei</taxon>
        <taxon>Anguilliformes</taxon>
        <taxon>Anguillidae</taxon>
        <taxon>Anguilla</taxon>
    </lineage>
</organism>
<protein>
    <submittedName>
        <fullName evidence="1">Uncharacterized protein</fullName>
    </submittedName>
</protein>
<accession>A0A0E9Q9S8</accession>
<evidence type="ECO:0000313" key="1">
    <source>
        <dbReference type="EMBL" id="JAH13095.1"/>
    </source>
</evidence>
<reference evidence="1" key="1">
    <citation type="submission" date="2014-11" db="EMBL/GenBank/DDBJ databases">
        <authorList>
            <person name="Amaro Gonzalez C."/>
        </authorList>
    </citation>
    <scope>NUCLEOTIDE SEQUENCE</scope>
</reference>
<dbReference type="EMBL" id="GBXM01095482">
    <property type="protein sequence ID" value="JAH13095.1"/>
    <property type="molecule type" value="Transcribed_RNA"/>
</dbReference>
<sequence>MHIQNMIPHSHTFGTYHTSHAIQSRISHSHTFGT</sequence>
<dbReference type="AlphaFoldDB" id="A0A0E9Q9S8"/>
<name>A0A0E9Q9S8_ANGAN</name>